<dbReference type="EMBL" id="CP034234">
    <property type="protein sequence ID" value="AZK43638.1"/>
    <property type="molecule type" value="Genomic_DNA"/>
</dbReference>
<dbReference type="GO" id="GO:0008360">
    <property type="term" value="P:regulation of cell shape"/>
    <property type="evidence" value="ECO:0007669"/>
    <property type="project" value="UniProtKB-KW"/>
</dbReference>
<feature type="transmembrane region" description="Helical" evidence="6">
    <location>
        <begin position="49"/>
        <end position="68"/>
    </location>
</feature>
<organism evidence="7 8">
    <name type="scientific">Erysipelothrix piscisicarius</name>
    <dbReference type="NCBI Taxonomy" id="2485784"/>
    <lineage>
        <taxon>Bacteria</taxon>
        <taxon>Bacillati</taxon>
        <taxon>Bacillota</taxon>
        <taxon>Erysipelotrichia</taxon>
        <taxon>Erysipelotrichales</taxon>
        <taxon>Erysipelotrichaceae</taxon>
        <taxon>Erysipelothrix</taxon>
    </lineage>
</organism>
<dbReference type="AlphaFoldDB" id="A0A3S5HK14"/>
<proteinExistence type="predicted"/>
<reference evidence="7 8" key="1">
    <citation type="journal article" date="2020" name="Int. J. Syst. Evol. Microbiol.">
        <title>Description of Erysipelothrix piscisicarius sp. nov., an emergent fish pathogen, and assessment of virulence using a tiger barb (Puntigrus tetrazona) infection model.</title>
        <authorList>
            <person name="Pomaranski E.K."/>
            <person name="Griffin M.J."/>
            <person name="Camus A.C."/>
            <person name="Armwood A.R."/>
            <person name="Shelley J."/>
            <person name="Waldbieser G.C."/>
            <person name="LaFrentz B.R."/>
            <person name="Garcia J.C."/>
            <person name="Yanong R."/>
            <person name="Soto E."/>
        </authorList>
    </citation>
    <scope>NUCLEOTIDE SEQUENCE [LARGE SCALE GENOMIC DNA]</scope>
    <source>
        <strain evidence="7 8">15TAL0474</strain>
    </source>
</reference>
<dbReference type="Pfam" id="PF01098">
    <property type="entry name" value="FTSW_RODA_SPOVE"/>
    <property type="match status" value="1"/>
</dbReference>
<feature type="transmembrane region" description="Helical" evidence="6">
    <location>
        <begin position="80"/>
        <end position="98"/>
    </location>
</feature>
<accession>A0A3S5HK14</accession>
<keyword evidence="8" id="KW-1185">Reference proteome</keyword>
<evidence type="ECO:0000256" key="5">
    <source>
        <dbReference type="ARBA" id="ARBA00023136"/>
    </source>
</evidence>
<dbReference type="GO" id="GO:0032153">
    <property type="term" value="C:cell division site"/>
    <property type="evidence" value="ECO:0007669"/>
    <property type="project" value="TreeGrafter"/>
</dbReference>
<gene>
    <name evidence="7" type="ORF">EEI45_01480</name>
</gene>
<evidence type="ECO:0000256" key="6">
    <source>
        <dbReference type="SAM" id="Phobius"/>
    </source>
</evidence>
<keyword evidence="2 6" id="KW-0812">Transmembrane</keyword>
<feature type="transmembrane region" description="Helical" evidence="6">
    <location>
        <begin position="339"/>
        <end position="366"/>
    </location>
</feature>
<evidence type="ECO:0000313" key="8">
    <source>
        <dbReference type="Proteomes" id="UP000278804"/>
    </source>
</evidence>
<dbReference type="PANTHER" id="PTHR30474:SF1">
    <property type="entry name" value="PEPTIDOGLYCAN GLYCOSYLTRANSFERASE MRDB"/>
    <property type="match status" value="1"/>
</dbReference>
<dbReference type="PANTHER" id="PTHR30474">
    <property type="entry name" value="CELL CYCLE PROTEIN"/>
    <property type="match status" value="1"/>
</dbReference>
<evidence type="ECO:0000256" key="3">
    <source>
        <dbReference type="ARBA" id="ARBA00022960"/>
    </source>
</evidence>
<keyword evidence="3" id="KW-0133">Cell shape</keyword>
<dbReference type="InterPro" id="IPR001182">
    <property type="entry name" value="FtsW/RodA"/>
</dbReference>
<feature type="transmembrane region" description="Helical" evidence="6">
    <location>
        <begin position="372"/>
        <end position="394"/>
    </location>
</feature>
<evidence type="ECO:0000313" key="7">
    <source>
        <dbReference type="EMBL" id="AZK43638.1"/>
    </source>
</evidence>
<dbReference type="GO" id="GO:0005886">
    <property type="term" value="C:plasma membrane"/>
    <property type="evidence" value="ECO:0007669"/>
    <property type="project" value="TreeGrafter"/>
</dbReference>
<dbReference type="InterPro" id="IPR018365">
    <property type="entry name" value="Cell_cycle_FtsW-rel_CS"/>
</dbReference>
<feature type="transmembrane region" description="Helical" evidence="6">
    <location>
        <begin position="207"/>
        <end position="227"/>
    </location>
</feature>
<keyword evidence="5 6" id="KW-0472">Membrane</keyword>
<name>A0A3S5HK14_9FIRM</name>
<protein>
    <submittedName>
        <fullName evidence="7">FtsW/RodA/SpoVE family cell cycle protein</fullName>
    </submittedName>
</protein>
<dbReference type="RefSeq" id="WP_125163856.1">
    <property type="nucleotide sequence ID" value="NZ_CP034234.1"/>
</dbReference>
<dbReference type="Proteomes" id="UP000278804">
    <property type="component" value="Chromosome"/>
</dbReference>
<keyword evidence="4 6" id="KW-1133">Transmembrane helix</keyword>
<dbReference type="GO" id="GO:0015648">
    <property type="term" value="F:lipid-linked peptidoglycan transporter activity"/>
    <property type="evidence" value="ECO:0007669"/>
    <property type="project" value="TreeGrafter"/>
</dbReference>
<comment type="subcellular location">
    <subcellularLocation>
        <location evidence="1">Membrane</location>
        <topology evidence="1">Multi-pass membrane protein</topology>
    </subcellularLocation>
</comment>
<feature type="transmembrane region" description="Helical" evidence="6">
    <location>
        <begin position="306"/>
        <end position="327"/>
    </location>
</feature>
<feature type="transmembrane region" description="Helical" evidence="6">
    <location>
        <begin position="12"/>
        <end position="37"/>
    </location>
</feature>
<dbReference type="GO" id="GO:0051301">
    <property type="term" value="P:cell division"/>
    <property type="evidence" value="ECO:0007669"/>
    <property type="project" value="InterPro"/>
</dbReference>
<feature type="transmembrane region" description="Helical" evidence="6">
    <location>
        <begin position="175"/>
        <end position="200"/>
    </location>
</feature>
<dbReference type="KEGG" id="eri:EEI45_01480"/>
<evidence type="ECO:0000256" key="4">
    <source>
        <dbReference type="ARBA" id="ARBA00022989"/>
    </source>
</evidence>
<evidence type="ECO:0000256" key="1">
    <source>
        <dbReference type="ARBA" id="ARBA00004141"/>
    </source>
</evidence>
<evidence type="ECO:0000256" key="2">
    <source>
        <dbReference type="ARBA" id="ARBA00022692"/>
    </source>
</evidence>
<dbReference type="PROSITE" id="PS00428">
    <property type="entry name" value="FTSW_RODA_SPOVE"/>
    <property type="match status" value="1"/>
</dbReference>
<sequence>MNKFINESKRHFTLDVTLIVLLFALFGISLVAIHLAAPLMNQDGGVNLVIKQISWIVVGLGVVAFLLKIGVDRIFTAVDIAYWILMVCLLGLVIARVLSSRFGIHIPFAAEINGTHAWYSIPGIGSFQPSEFMKIVLVIKTANTIHEHNTLKTEYSFKSDFELIYKMIKYVLPPFILIFLQPDTGVPIVILVSLATMFFLSGVRREWIIVIVGLALGLLLGIVWLYYNNQELLNTILGGGATHYRLTRFYGWLDYEKYPQTYGYQLFQALLSLGTAGLTGHPLGSVIAQFPEPQTDFIFAVISQNFGFLGASLVVILSFAFDIKLVINTLRSNLSKERYMMMGIIGMIVFQDLQNIGMILGILPITGITLPFISYGGSSLVSYMIPIAVALHMYSETINLHKH</sequence>